<keyword evidence="3" id="KW-0479">Metal-binding</keyword>
<accession>E6PI67</accession>
<organism evidence="8">
    <name type="scientific">mine drainage metagenome</name>
    <dbReference type="NCBI Taxonomy" id="410659"/>
    <lineage>
        <taxon>unclassified sequences</taxon>
        <taxon>metagenomes</taxon>
        <taxon>ecological metagenomes</taxon>
    </lineage>
</organism>
<comment type="cofactor">
    <cofactor evidence="6">
        <name>[2Fe-2S] cluster</name>
        <dbReference type="ChEBI" id="CHEBI:190135"/>
    </cofactor>
</comment>
<dbReference type="InterPro" id="IPR036249">
    <property type="entry name" value="Thioredoxin-like_sf"/>
</dbReference>
<evidence type="ECO:0000256" key="6">
    <source>
        <dbReference type="ARBA" id="ARBA00034078"/>
    </source>
</evidence>
<dbReference type="Pfam" id="PF01257">
    <property type="entry name" value="2Fe-2S_thioredx"/>
    <property type="match status" value="1"/>
</dbReference>
<evidence type="ECO:0000256" key="1">
    <source>
        <dbReference type="ARBA" id="ARBA00010643"/>
    </source>
</evidence>
<evidence type="ECO:0000256" key="4">
    <source>
        <dbReference type="ARBA" id="ARBA00023004"/>
    </source>
</evidence>
<keyword evidence="8" id="KW-0560">Oxidoreductase</keyword>
<dbReference type="InterPro" id="IPR042128">
    <property type="entry name" value="NuoE_dom"/>
</dbReference>
<gene>
    <name evidence="8" type="primary">nuoE</name>
    <name evidence="8" type="ORF">CARN1_0637</name>
</gene>
<sequence length="253" mass="28040">MTQRELDFPSLAERLRPQCEAIVARYEEPRSALLPIVHLFQEHEGYTSREAMRFTADLLGLTPAVVESTVSFYSLFFRKPVGKYVLQVCRGLSCTINGAENIMAYFREKLGIGHLQTTEDGLFSYEEVECLASCDRATCMQVNLEFIYDLTPQAIDDMIAAMRAGTFSVAPMAQSEPPEKTWSVKQDREVSRGGKSSGALGVSSPNNPGGLGDSSGIIMLDRFVLRDDAPAMRARSNERLVQDAKLVAEVIEE</sequence>
<dbReference type="GO" id="GO:0051537">
    <property type="term" value="F:2 iron, 2 sulfur cluster binding"/>
    <property type="evidence" value="ECO:0007669"/>
    <property type="project" value="UniProtKB-KW"/>
</dbReference>
<feature type="region of interest" description="Disordered" evidence="7">
    <location>
        <begin position="172"/>
        <end position="213"/>
    </location>
</feature>
<dbReference type="EC" id="1.6.99.5" evidence="8"/>
<evidence type="ECO:0000313" key="8">
    <source>
        <dbReference type="EMBL" id="CBH76157.1"/>
    </source>
</evidence>
<evidence type="ECO:0000256" key="3">
    <source>
        <dbReference type="ARBA" id="ARBA00022723"/>
    </source>
</evidence>
<dbReference type="PANTHER" id="PTHR10371:SF3">
    <property type="entry name" value="NADH DEHYDROGENASE [UBIQUINONE] FLAVOPROTEIN 2, MITOCHONDRIAL"/>
    <property type="match status" value="1"/>
</dbReference>
<dbReference type="InterPro" id="IPR041921">
    <property type="entry name" value="NuoE_N"/>
</dbReference>
<protein>
    <submittedName>
        <fullName evidence="8">NADH:ubiquinone oxidoreductase, chain E (Modular protein)</fullName>
        <ecNumber evidence="8">1.6.99.5</ecNumber>
    </submittedName>
</protein>
<proteinExistence type="inferred from homology"/>
<dbReference type="GO" id="GO:0003954">
    <property type="term" value="F:NADH dehydrogenase activity"/>
    <property type="evidence" value="ECO:0007669"/>
    <property type="project" value="TreeGrafter"/>
</dbReference>
<dbReference type="Gene3D" id="1.10.10.1590">
    <property type="entry name" value="NADH-quinone oxidoreductase subunit E"/>
    <property type="match status" value="1"/>
</dbReference>
<comment type="caution">
    <text evidence="8">The sequence shown here is derived from an EMBL/GenBank/DDBJ whole genome shotgun (WGS) entry which is preliminary data.</text>
</comment>
<keyword evidence="2" id="KW-0001">2Fe-2S</keyword>
<dbReference type="Gene3D" id="3.40.30.10">
    <property type="entry name" value="Glutaredoxin"/>
    <property type="match status" value="1"/>
</dbReference>
<keyword evidence="4" id="KW-0408">Iron</keyword>
<keyword evidence="5" id="KW-0411">Iron-sulfur</keyword>
<comment type="similarity">
    <text evidence="1">Belongs to the complex I 24 kDa subunit family.</text>
</comment>
<dbReference type="AlphaFoldDB" id="E6PI67"/>
<dbReference type="FunFam" id="1.10.10.1590:FF:000001">
    <property type="entry name" value="NADH-quinone oxidoreductase subunit E"/>
    <property type="match status" value="1"/>
</dbReference>
<evidence type="ECO:0000256" key="5">
    <source>
        <dbReference type="ARBA" id="ARBA00023014"/>
    </source>
</evidence>
<dbReference type="PANTHER" id="PTHR10371">
    <property type="entry name" value="NADH DEHYDROGENASE UBIQUINONE FLAVOPROTEIN 2, MITOCHONDRIAL"/>
    <property type="match status" value="1"/>
</dbReference>
<evidence type="ECO:0000256" key="2">
    <source>
        <dbReference type="ARBA" id="ARBA00022714"/>
    </source>
</evidence>
<keyword evidence="8" id="KW-0830">Ubiquinone</keyword>
<dbReference type="CDD" id="cd03064">
    <property type="entry name" value="TRX_Fd_NuoE"/>
    <property type="match status" value="1"/>
</dbReference>
<dbReference type="SUPFAM" id="SSF52833">
    <property type="entry name" value="Thioredoxin-like"/>
    <property type="match status" value="1"/>
</dbReference>
<dbReference type="GO" id="GO:0046872">
    <property type="term" value="F:metal ion binding"/>
    <property type="evidence" value="ECO:0007669"/>
    <property type="project" value="UniProtKB-KW"/>
</dbReference>
<dbReference type="EMBL" id="CABL01000019">
    <property type="protein sequence ID" value="CBH76157.1"/>
    <property type="molecule type" value="Genomic_DNA"/>
</dbReference>
<evidence type="ECO:0000256" key="7">
    <source>
        <dbReference type="SAM" id="MobiDB-lite"/>
    </source>
</evidence>
<name>E6PI67_9ZZZZ</name>
<reference evidence="8" key="1">
    <citation type="submission" date="2009-10" db="EMBL/GenBank/DDBJ databases">
        <title>Diversity of trophic interactions inside an arsenic-rich microbial ecosystem.</title>
        <authorList>
            <person name="Bertin P.N."/>
            <person name="Heinrich-Salmeron A."/>
            <person name="Pelletier E."/>
            <person name="Goulhen-Chollet F."/>
            <person name="Arsene-Ploetze F."/>
            <person name="Gallien S."/>
            <person name="Calteau A."/>
            <person name="Vallenet D."/>
            <person name="Casiot C."/>
            <person name="Chane-Woon-Ming B."/>
            <person name="Giloteaux L."/>
            <person name="Barakat M."/>
            <person name="Bonnefoy V."/>
            <person name="Bruneel O."/>
            <person name="Chandler M."/>
            <person name="Cleiss J."/>
            <person name="Duran R."/>
            <person name="Elbaz-Poulichet F."/>
            <person name="Fonknechten N."/>
            <person name="Lauga B."/>
            <person name="Mornico D."/>
            <person name="Ortet P."/>
            <person name="Schaeffer C."/>
            <person name="Siguier P."/>
            <person name="Alexander Thil Smith A."/>
            <person name="Van Dorsselaer A."/>
            <person name="Weissenbach J."/>
            <person name="Medigue C."/>
            <person name="Le Paslier D."/>
        </authorList>
    </citation>
    <scope>NUCLEOTIDE SEQUENCE</scope>
</reference>